<keyword evidence="2" id="KW-1185">Reference proteome</keyword>
<gene>
    <name evidence="1" type="ORF">TEOVI_000113500</name>
</gene>
<reference evidence="1" key="1">
    <citation type="submission" date="2016-09" db="EMBL/GenBank/DDBJ databases">
        <authorList>
            <person name="Hebert L."/>
            <person name="Moumen B."/>
        </authorList>
    </citation>
    <scope>NUCLEOTIDE SEQUENCE [LARGE SCALE GENOMIC DNA]</scope>
    <source>
        <strain evidence="1">OVI</strain>
    </source>
</reference>
<protein>
    <submittedName>
        <fullName evidence="1">Uncharacterized protein</fullName>
    </submittedName>
</protein>
<dbReference type="Proteomes" id="UP000195570">
    <property type="component" value="Unassembled WGS sequence"/>
</dbReference>
<name>A0A1G4IC74_TRYEQ</name>
<dbReference type="AlphaFoldDB" id="A0A1G4IC74"/>
<organism evidence="1 2">
    <name type="scientific">Trypanosoma equiperdum</name>
    <dbReference type="NCBI Taxonomy" id="5694"/>
    <lineage>
        <taxon>Eukaryota</taxon>
        <taxon>Discoba</taxon>
        <taxon>Euglenozoa</taxon>
        <taxon>Kinetoplastea</taxon>
        <taxon>Metakinetoplastina</taxon>
        <taxon>Trypanosomatida</taxon>
        <taxon>Trypanosomatidae</taxon>
        <taxon>Trypanosoma</taxon>
    </lineage>
</organism>
<evidence type="ECO:0000313" key="1">
    <source>
        <dbReference type="EMBL" id="SCU69569.1"/>
    </source>
</evidence>
<accession>A0A1G4IC74</accession>
<proteinExistence type="predicted"/>
<evidence type="ECO:0000313" key="2">
    <source>
        <dbReference type="Proteomes" id="UP000195570"/>
    </source>
</evidence>
<dbReference type="VEuPathDB" id="TriTrypDB:TEOVI_000113500"/>
<comment type="caution">
    <text evidence="1">The sequence shown here is derived from an EMBL/GenBank/DDBJ whole genome shotgun (WGS) entry which is preliminary data.</text>
</comment>
<sequence>MDWTDRVLLEDDNDMGKSIVSHHVLMNCSQRSNIKDSNVQTLSTEMLHWDDYREAHGINDGTPKMADTFQNACEPLFQGHVCRSGGSTKRLLSVATKPVLGEGGDRTFCSEMQHWDDYRVKNNIQDGSPAMQCLFRQFDGHDMFILDSGWKLLTLKQMCITSTRRAYGASVNQRVSEMVRWEESQNQQGINCFPASGSAEAVSAITPYNSG</sequence>
<dbReference type="RefSeq" id="XP_067080519.1">
    <property type="nucleotide sequence ID" value="XM_067224418.1"/>
</dbReference>
<dbReference type="GeneID" id="92375075"/>
<dbReference type="EMBL" id="CZPT02001254">
    <property type="protein sequence ID" value="SCU69569.1"/>
    <property type="molecule type" value="Genomic_DNA"/>
</dbReference>